<name>A0A4Y3RV40_9ACTN</name>
<comment type="caution">
    <text evidence="1">The sequence shown here is derived from an EMBL/GenBank/DDBJ whole genome shotgun (WGS) entry which is preliminary data.</text>
</comment>
<accession>A0A4Y3RV40</accession>
<reference evidence="1 2" key="1">
    <citation type="submission" date="2019-06" db="EMBL/GenBank/DDBJ databases">
        <title>Whole genome shotgun sequence of Streptomyces gardneri NBRC 12865.</title>
        <authorList>
            <person name="Hosoyama A."/>
            <person name="Uohara A."/>
            <person name="Ohji S."/>
            <person name="Ichikawa N."/>
        </authorList>
    </citation>
    <scope>NUCLEOTIDE SEQUENCE [LARGE SCALE GENOMIC DNA]</scope>
    <source>
        <strain evidence="1 2">NBRC 12865</strain>
    </source>
</reference>
<dbReference type="RefSeq" id="WP_141301591.1">
    <property type="nucleotide sequence ID" value="NZ_BJMN01000054.1"/>
</dbReference>
<evidence type="ECO:0000313" key="1">
    <source>
        <dbReference type="EMBL" id="GEB61285.1"/>
    </source>
</evidence>
<dbReference type="Proteomes" id="UP000315226">
    <property type="component" value="Unassembled WGS sequence"/>
</dbReference>
<protein>
    <submittedName>
        <fullName evidence="1">Uncharacterized protein</fullName>
    </submittedName>
</protein>
<dbReference type="EMBL" id="BJMN01000054">
    <property type="protein sequence ID" value="GEB61285.1"/>
    <property type="molecule type" value="Genomic_DNA"/>
</dbReference>
<organism evidence="1 2">
    <name type="scientific">Streptomyces gardneri</name>
    <dbReference type="NCBI Taxonomy" id="66892"/>
    <lineage>
        <taxon>Bacteria</taxon>
        <taxon>Bacillati</taxon>
        <taxon>Actinomycetota</taxon>
        <taxon>Actinomycetes</taxon>
        <taxon>Kitasatosporales</taxon>
        <taxon>Streptomycetaceae</taxon>
        <taxon>Streptomyces</taxon>
    </lineage>
</organism>
<dbReference type="OrthoDB" id="4569688at2"/>
<gene>
    <name evidence="1" type="ORF">SGA01_68900</name>
</gene>
<dbReference type="AlphaFoldDB" id="A0A4Y3RV40"/>
<sequence>MAYGVTPDGFVLKGLDVILAESKARTRAALGADVDLSPTSPLGKILEVVAQEDAELWKRMEALYYGQFTATADGAALELLGDDAGLARHAARRAGTVALTLTGGVPGRTYVVPEATVLLGDGDPARAFATTAPVELTAAAPARTVRVLAVDPGEAPVAAGTVDDVHPAHRAQYLADWPPAALVVTNPAPFGELIPEDDDAYRARIIALPRALWTVESVRQAALGVPDVLDARVTDPLGGIDVSQAYFGGFDFGGRTFSDERRVGEPYFAEVAVAHRGLRPWRTLPAPGSVTGVYELVEAAVERVRPIGVHVNILEADHIDVAVRAEIVIAAGFDGPTVIARIRARLTADIGRLRLGDDVLYARVMCALADQPGVDDVRRLHLRRCPPAFGRFGFGGVAYQLGTVEAAVGESLAMGPTEMAVFAADAALSSIEVVGR</sequence>
<proteinExistence type="predicted"/>
<evidence type="ECO:0000313" key="2">
    <source>
        <dbReference type="Proteomes" id="UP000315226"/>
    </source>
</evidence>
<keyword evidence="2" id="KW-1185">Reference proteome</keyword>